<evidence type="ECO:0000259" key="1">
    <source>
        <dbReference type="Pfam" id="PF06983"/>
    </source>
</evidence>
<dbReference type="PANTHER" id="PTHR33990:SF1">
    <property type="entry name" value="PROTEIN YJDN"/>
    <property type="match status" value="1"/>
</dbReference>
<dbReference type="Proteomes" id="UP000555411">
    <property type="component" value="Unassembled WGS sequence"/>
</dbReference>
<organism evidence="2 3">
    <name type="scientific">Paragemmobacter straminiformis</name>
    <dbReference type="NCBI Taxonomy" id="2045119"/>
    <lineage>
        <taxon>Bacteria</taxon>
        <taxon>Pseudomonadati</taxon>
        <taxon>Pseudomonadota</taxon>
        <taxon>Alphaproteobacteria</taxon>
        <taxon>Rhodobacterales</taxon>
        <taxon>Paracoccaceae</taxon>
        <taxon>Paragemmobacter</taxon>
    </lineage>
</organism>
<dbReference type="PANTHER" id="PTHR33990">
    <property type="entry name" value="PROTEIN YJDN-RELATED"/>
    <property type="match status" value="1"/>
</dbReference>
<protein>
    <submittedName>
        <fullName evidence="2">VOC family protein</fullName>
    </submittedName>
</protein>
<dbReference type="CDD" id="cd06588">
    <property type="entry name" value="PhnB_like"/>
    <property type="match status" value="1"/>
</dbReference>
<dbReference type="AlphaFoldDB" id="A0A842IAJ1"/>
<dbReference type="EMBL" id="JACLQD010000003">
    <property type="protein sequence ID" value="MBC2836423.1"/>
    <property type="molecule type" value="Genomic_DNA"/>
</dbReference>
<proteinExistence type="predicted"/>
<sequence length="143" mass="15632">MPIPYIHFDGHCAEALAFYADVFGAEDLSMMRYSDAPEMDDTMRDPTRVIHGQLTLPDGMLMASDYPPGMPADPQSAVSIMTVADTVSEGQRLFNALSDHGHVVQGFGPSFFSRGFGMLKDRYGTHWMISVAPEEPLDATADA</sequence>
<dbReference type="InterPro" id="IPR029068">
    <property type="entry name" value="Glyas_Bleomycin-R_OHBP_Dase"/>
</dbReference>
<reference evidence="2 3" key="1">
    <citation type="journal article" date="2017" name="Int. J. Syst. Evol. Microbiol.">
        <title>Gemmobacter straminiformis sp. nov., isolated from an artificial fountain.</title>
        <authorList>
            <person name="Kang J.Y."/>
            <person name="Kim M.J."/>
            <person name="Chun J."/>
            <person name="Son K.P."/>
            <person name="Jahng K.Y."/>
        </authorList>
    </citation>
    <scope>NUCLEOTIDE SEQUENCE [LARGE SCALE GENOMIC DNA]</scope>
    <source>
        <strain evidence="2 3">CAM-8</strain>
    </source>
</reference>
<accession>A0A842IAJ1</accession>
<feature type="domain" description="PhnB-like" evidence="1">
    <location>
        <begin position="3"/>
        <end position="129"/>
    </location>
</feature>
<gene>
    <name evidence="2" type="ORF">H7F16_12960</name>
</gene>
<dbReference type="Pfam" id="PF06983">
    <property type="entry name" value="3-dmu-9_3-mt"/>
    <property type="match status" value="1"/>
</dbReference>
<dbReference type="InterPro" id="IPR028973">
    <property type="entry name" value="PhnB-like"/>
</dbReference>
<keyword evidence="3" id="KW-1185">Reference proteome</keyword>
<dbReference type="SUPFAM" id="SSF54593">
    <property type="entry name" value="Glyoxalase/Bleomycin resistance protein/Dihydroxybiphenyl dioxygenase"/>
    <property type="match status" value="1"/>
</dbReference>
<name>A0A842IAJ1_9RHOB</name>
<evidence type="ECO:0000313" key="2">
    <source>
        <dbReference type="EMBL" id="MBC2836423.1"/>
    </source>
</evidence>
<comment type="caution">
    <text evidence="2">The sequence shown here is derived from an EMBL/GenBank/DDBJ whole genome shotgun (WGS) entry which is preliminary data.</text>
</comment>
<evidence type="ECO:0000313" key="3">
    <source>
        <dbReference type="Proteomes" id="UP000555411"/>
    </source>
</evidence>
<dbReference type="Gene3D" id="3.10.180.10">
    <property type="entry name" value="2,3-Dihydroxybiphenyl 1,2-Dioxygenase, domain 1"/>
    <property type="match status" value="1"/>
</dbReference>
<dbReference type="RefSeq" id="WP_185798021.1">
    <property type="nucleotide sequence ID" value="NZ_JACLQD010000003.1"/>
</dbReference>